<dbReference type="Gene3D" id="3.40.50.1460">
    <property type="match status" value="1"/>
</dbReference>
<dbReference type="InterPro" id="IPR013783">
    <property type="entry name" value="Ig-like_fold"/>
</dbReference>
<feature type="chain" id="PRO_5036679053" evidence="2">
    <location>
        <begin position="27"/>
        <end position="1204"/>
    </location>
</feature>
<evidence type="ECO:0000259" key="4">
    <source>
        <dbReference type="Pfam" id="PF08126"/>
    </source>
</evidence>
<feature type="domain" description="FlgD/Vpr Ig-like" evidence="5">
    <location>
        <begin position="1138"/>
        <end position="1184"/>
    </location>
</feature>
<comment type="caution">
    <text evidence="6">The sequence shown here is derived from an EMBL/GenBank/DDBJ whole genome shotgun (WGS) entry which is preliminary data.</text>
</comment>
<dbReference type="InterPro" id="IPR001769">
    <property type="entry name" value="Gingipain"/>
</dbReference>
<dbReference type="AlphaFoldDB" id="A0A948RWA3"/>
<dbReference type="InterPro" id="IPR038490">
    <property type="entry name" value="Gingipain_propep_sf"/>
</dbReference>
<dbReference type="GO" id="GO:0006508">
    <property type="term" value="P:proteolysis"/>
    <property type="evidence" value="ECO:0007669"/>
    <property type="project" value="InterPro"/>
</dbReference>
<dbReference type="Pfam" id="PF08126">
    <property type="entry name" value="Propeptide_C25"/>
    <property type="match status" value="1"/>
</dbReference>
<dbReference type="SUPFAM" id="SSF52129">
    <property type="entry name" value="Caspase-like"/>
    <property type="match status" value="1"/>
</dbReference>
<dbReference type="Gene3D" id="3.40.50.10390">
    <property type="entry name" value="Gingipain r, domain 1"/>
    <property type="match status" value="1"/>
</dbReference>
<evidence type="ECO:0000256" key="1">
    <source>
        <dbReference type="ARBA" id="ARBA00022729"/>
    </source>
</evidence>
<proteinExistence type="predicted"/>
<dbReference type="InterPro" id="IPR012600">
    <property type="entry name" value="Propeptide_C25"/>
</dbReference>
<feature type="domain" description="Gingipain" evidence="3">
    <location>
        <begin position="254"/>
        <end position="598"/>
    </location>
</feature>
<feature type="signal peptide" evidence="2">
    <location>
        <begin position="1"/>
        <end position="26"/>
    </location>
</feature>
<organism evidence="6 7">
    <name type="scientific">Eiseniibacteriota bacterium</name>
    <dbReference type="NCBI Taxonomy" id="2212470"/>
    <lineage>
        <taxon>Bacteria</taxon>
        <taxon>Candidatus Eiseniibacteriota</taxon>
    </lineage>
</organism>
<evidence type="ECO:0000313" key="6">
    <source>
        <dbReference type="EMBL" id="MBU2692025.1"/>
    </source>
</evidence>
<dbReference type="InterPro" id="IPR025965">
    <property type="entry name" value="FlgD/Vpr_Ig-like"/>
</dbReference>
<evidence type="ECO:0000256" key="2">
    <source>
        <dbReference type="SAM" id="SignalP"/>
    </source>
</evidence>
<dbReference type="GO" id="GO:0046872">
    <property type="term" value="F:metal ion binding"/>
    <property type="evidence" value="ECO:0007669"/>
    <property type="project" value="UniProtKB-KW"/>
</dbReference>
<dbReference type="Pfam" id="PF13860">
    <property type="entry name" value="FlgD_ig"/>
    <property type="match status" value="1"/>
</dbReference>
<dbReference type="InterPro" id="IPR026444">
    <property type="entry name" value="Secre_tail"/>
</dbReference>
<evidence type="ECO:0000259" key="3">
    <source>
        <dbReference type="Pfam" id="PF01364"/>
    </source>
</evidence>
<keyword evidence="1 2" id="KW-0732">Signal</keyword>
<dbReference type="Gene3D" id="2.60.40.3800">
    <property type="match status" value="1"/>
</dbReference>
<gene>
    <name evidence="6" type="ORF">KJ970_13985</name>
</gene>
<dbReference type="GO" id="GO:0005576">
    <property type="term" value="C:extracellular region"/>
    <property type="evidence" value="ECO:0007669"/>
    <property type="project" value="UniProtKB-SubCell"/>
</dbReference>
<protein>
    <submittedName>
        <fullName evidence="6">T9SS type A sorting domain-containing protein</fullName>
    </submittedName>
</protein>
<dbReference type="Proteomes" id="UP000777784">
    <property type="component" value="Unassembled WGS sequence"/>
</dbReference>
<sequence length="1204" mass="130482">MRNAICASVVVCVALCLLAFAGSAWGETHKIELSQETAGVTLLEQTNDQLTFQISVGELATMDVETAEGTFSRLLLPGFHSSQQLGQPQLPMLNQLFEIPYGAGMWVEVLDFETREFALADYGILNPLLPAQPSVAKNQDPASLPFHYDPATYARNEEFGFDLVQAVDIGQMRSVRIGRLEVAPVTYNPQMGTVTVKENVKLAIHFTGGDLEAERALKDRTQSPYFEVVYDQIAGSRDDTHDTFPDKYQGPVTYVIVAARMFETQLQPFIQWQTERGFKVIVGYTDTIGGTTSAIQSYVHGLYASENPAPTFVLFVGDTGQIPAYSLSGISDLPYCDVTGDDIPEMYYGRFSANNSTELQPYIDKTLEYERHEFPDPSFLGEVVMIAGYDTGYAATYGNGQINYGTNHYFNAAHGILSHTYLYPESGSSDAQIIQNVSDGVGFINYTAHGGQTSWSDPTFTITNINGLSNDHEYCHAVGNCCLTSSFQVTTCFGEAWLRAPNKGAIGYIGASESTYWDEDYWFGVGYGPIVSGGATYEQTGLGSYDGMFHDHGEAIPQWYIVQDSHVFCGNLAVEEAGSSLTGYYWDIYNLMGDPSLSVYLGVPDANAITLPPNILPAATYVTVIAEPHSYVGFSADGVLLGGGMIDADGTSNIPISSVAAYSSVHVVVTCQNKIPYMVDLPVMTMEGPYLIVDQNDFNDYSGDQDGEVDAGENVILTTYLKNMGSDAATNVTGTLVEVRGVTISDDYETWGTINPDQTKPCDDNYNFVVSWDTPDQTQIDFVINISSSEDNWDRTFSLVIDAPIVEVIDVSIDDTAGNGDGMADPGETVGLTFHLANSGHEDCRNINGLISCASDYIDITDGSGSVANVPEGGDADLSGFSLTIDPACPEMISLDIALNMTASLGHQMFYNYPMPIAPFFDDFEIDLGWTVSSTATSGVWERADPQPTTYNGAPVQPGDDHTPAPGVNCWVTGPLAGSAAGTYDVDGGATVLTSTVADLSGLESATLEYWRWYTNNLGNGGGEDWWDVEVSDDNGANWVYLEHTQSSANQWTKMTFQLENFIEMTNQVIFRFTAADEGSGSLVEAAVDDFMLCGASSGSSGIDEPVAAAIGFRLWQNSPNAANPTTTIRYRLDAGKPVPTTLKIYDAMGRLVRTLVNEAQGAGNYSAVWDGRGDHGRSVSSGVFFYVLNSGENQQTRKMVVVQ</sequence>
<feature type="domain" description="Gingipain propeptide" evidence="4">
    <location>
        <begin position="39"/>
        <end position="207"/>
    </location>
</feature>
<dbReference type="Gene3D" id="2.60.40.10">
    <property type="entry name" value="Immunoglobulins"/>
    <property type="match status" value="1"/>
</dbReference>
<evidence type="ECO:0000313" key="7">
    <source>
        <dbReference type="Proteomes" id="UP000777784"/>
    </source>
</evidence>
<dbReference type="Pfam" id="PF01364">
    <property type="entry name" value="Peptidase_C25"/>
    <property type="match status" value="1"/>
</dbReference>
<evidence type="ECO:0000259" key="5">
    <source>
        <dbReference type="Pfam" id="PF13860"/>
    </source>
</evidence>
<dbReference type="NCBIfam" id="TIGR04183">
    <property type="entry name" value="Por_Secre_tail"/>
    <property type="match status" value="1"/>
</dbReference>
<dbReference type="EMBL" id="JAHJDP010000084">
    <property type="protein sequence ID" value="MBU2692025.1"/>
    <property type="molecule type" value="Genomic_DNA"/>
</dbReference>
<dbReference type="GO" id="GO:0004197">
    <property type="term" value="F:cysteine-type endopeptidase activity"/>
    <property type="evidence" value="ECO:0007669"/>
    <property type="project" value="InterPro"/>
</dbReference>
<name>A0A948RWA3_UNCEI</name>
<dbReference type="InterPro" id="IPR029031">
    <property type="entry name" value="Gingipain_N_sf"/>
</dbReference>
<accession>A0A948RWA3</accession>
<reference evidence="6" key="1">
    <citation type="submission" date="2021-05" db="EMBL/GenBank/DDBJ databases">
        <title>Energy efficiency and biological interactions define the core microbiome of deep oligotrophic groundwater.</title>
        <authorList>
            <person name="Mehrshad M."/>
            <person name="Lopez-Fernandez M."/>
            <person name="Bell E."/>
            <person name="Bernier-Latmani R."/>
            <person name="Bertilsson S."/>
            <person name="Dopson M."/>
        </authorList>
    </citation>
    <scope>NUCLEOTIDE SEQUENCE</scope>
    <source>
        <strain evidence="6">Modern_marine.mb.64</strain>
    </source>
</reference>
<dbReference type="InterPro" id="IPR029030">
    <property type="entry name" value="Caspase-like_dom_sf"/>
</dbReference>
<dbReference type="Gene3D" id="2.60.40.4070">
    <property type="match status" value="1"/>
</dbReference>